<keyword evidence="1" id="KW-1133">Transmembrane helix</keyword>
<dbReference type="AlphaFoldDB" id="A0A2K0XM60"/>
<evidence type="ECO:0008006" key="4">
    <source>
        <dbReference type="Google" id="ProtNLM"/>
    </source>
</evidence>
<accession>A0A2K0XM60</accession>
<dbReference type="Pfam" id="PF14059">
    <property type="entry name" value="DUF4251"/>
    <property type="match status" value="1"/>
</dbReference>
<evidence type="ECO:0000313" key="3">
    <source>
        <dbReference type="Proteomes" id="UP000236634"/>
    </source>
</evidence>
<organism evidence="2 3">
    <name type="scientific">Hoylesella timonensis</name>
    <dbReference type="NCBI Taxonomy" id="386414"/>
    <lineage>
        <taxon>Bacteria</taxon>
        <taxon>Pseudomonadati</taxon>
        <taxon>Bacteroidota</taxon>
        <taxon>Bacteroidia</taxon>
        <taxon>Bacteroidales</taxon>
        <taxon>Prevotellaceae</taxon>
        <taxon>Hoylesella</taxon>
    </lineage>
</organism>
<evidence type="ECO:0000256" key="1">
    <source>
        <dbReference type="SAM" id="Phobius"/>
    </source>
</evidence>
<reference evidence="2 3" key="1">
    <citation type="submission" date="2017-03" db="EMBL/GenBank/DDBJ databases">
        <authorList>
            <person name="Afonso C.L."/>
            <person name="Miller P.J."/>
            <person name="Scott M.A."/>
            <person name="Spackman E."/>
            <person name="Goraichik I."/>
            <person name="Dimitrov K.M."/>
            <person name="Suarez D.L."/>
            <person name="Swayne D.E."/>
        </authorList>
    </citation>
    <scope>NUCLEOTIDE SEQUENCE [LARGE SCALE GENOMIC DNA]</scope>
    <source>
        <strain evidence="2 3">DNF00076</strain>
    </source>
</reference>
<comment type="caution">
    <text evidence="2">The sequence shown here is derived from an EMBL/GenBank/DDBJ whole genome shotgun (WGS) entry which is preliminary data.</text>
</comment>
<dbReference type="EMBL" id="NBAX01000003">
    <property type="protein sequence ID" value="PNP95640.1"/>
    <property type="molecule type" value="Genomic_DNA"/>
</dbReference>
<dbReference type="Gene3D" id="2.40.128.410">
    <property type="match status" value="1"/>
</dbReference>
<proteinExistence type="predicted"/>
<protein>
    <recommendedName>
        <fullName evidence="4">DUF4251 domain-containing protein</fullName>
    </recommendedName>
</protein>
<feature type="transmembrane region" description="Helical" evidence="1">
    <location>
        <begin position="20"/>
        <end position="40"/>
    </location>
</feature>
<keyword evidence="1" id="KW-0472">Membrane</keyword>
<sequence>MFSDVFKVLDFLYLSRKLEATMIKQCWIYLLLLIVCGCGVTQQSSRQKAAQRLDTASTVAHVLESRTWEAEMTYVMPLRMRMRYLQDRYGLKLSGDTLYSNLPYYGRAYSIPYGGGKGLVFQAPIQDYQLNYSKKGFARLSIDVRNDEDRFTYQLDVFMNGHVDLVVRSQQRDPISFSGKLVHTNKTHQ</sequence>
<keyword evidence="1" id="KW-0812">Transmembrane</keyword>
<name>A0A2K0XM60_9BACT</name>
<dbReference type="Proteomes" id="UP000236634">
    <property type="component" value="Unassembled WGS sequence"/>
</dbReference>
<dbReference type="InterPro" id="IPR025347">
    <property type="entry name" value="DUF4251"/>
</dbReference>
<gene>
    <name evidence="2" type="ORF">BFS16_04580</name>
</gene>
<evidence type="ECO:0000313" key="2">
    <source>
        <dbReference type="EMBL" id="PNP95640.1"/>
    </source>
</evidence>